<dbReference type="InterPro" id="IPR029063">
    <property type="entry name" value="SAM-dependent_MTases_sf"/>
</dbReference>
<feature type="domain" description="Methyltransferase FkbM" evidence="1">
    <location>
        <begin position="54"/>
        <end position="195"/>
    </location>
</feature>
<accession>A0A060DXK4</accession>
<dbReference type="InterPro" id="IPR006342">
    <property type="entry name" value="FkbM_mtfrase"/>
</dbReference>
<keyword evidence="2" id="KW-0614">Plasmid</keyword>
<dbReference type="Proteomes" id="UP000027186">
    <property type="component" value="Plasmid AbAZ39_p3"/>
</dbReference>
<protein>
    <recommendedName>
        <fullName evidence="1">Methyltransferase FkbM domain-containing protein</fullName>
    </recommendedName>
</protein>
<dbReference type="Pfam" id="PF05050">
    <property type="entry name" value="Methyltransf_21"/>
    <property type="match status" value="1"/>
</dbReference>
<dbReference type="AlphaFoldDB" id="A0A060DXK4"/>
<organism evidence="2 3">
    <name type="scientific">Azospirillum argentinense</name>
    <dbReference type="NCBI Taxonomy" id="2970906"/>
    <lineage>
        <taxon>Bacteria</taxon>
        <taxon>Pseudomonadati</taxon>
        <taxon>Pseudomonadota</taxon>
        <taxon>Alphaproteobacteria</taxon>
        <taxon>Rhodospirillales</taxon>
        <taxon>Azospirillaceae</taxon>
        <taxon>Azospirillum</taxon>
    </lineage>
</organism>
<dbReference type="RefSeq" id="WP_051658654.1">
    <property type="nucleotide sequence ID" value="NZ_CP007796.1"/>
</dbReference>
<evidence type="ECO:0000313" key="2">
    <source>
        <dbReference type="EMBL" id="AIB15818.1"/>
    </source>
</evidence>
<gene>
    <name evidence="2" type="ORF">ABAZ39_28590</name>
</gene>
<dbReference type="PANTHER" id="PTHR34203">
    <property type="entry name" value="METHYLTRANSFERASE, FKBM FAMILY PROTEIN"/>
    <property type="match status" value="1"/>
</dbReference>
<dbReference type="PANTHER" id="PTHR34203:SF15">
    <property type="entry name" value="SLL1173 PROTEIN"/>
    <property type="match status" value="1"/>
</dbReference>
<geneLocation type="plasmid" evidence="2 3">
    <name>AbAZ39_p3</name>
</geneLocation>
<evidence type="ECO:0000259" key="1">
    <source>
        <dbReference type="Pfam" id="PF05050"/>
    </source>
</evidence>
<dbReference type="InterPro" id="IPR052514">
    <property type="entry name" value="SAM-dependent_MTase"/>
</dbReference>
<reference evidence="2 3" key="1">
    <citation type="journal article" date="2014" name="Genome Announc.">
        <title>Complete Genome Sequence of the Model Rhizosphere Strain Azospirillum brasilense Az39, Successfully Applied in Agriculture.</title>
        <authorList>
            <person name="Rivera D."/>
            <person name="Revale S."/>
            <person name="Molina R."/>
            <person name="Gualpa J."/>
            <person name="Puente M."/>
            <person name="Maroniche G."/>
            <person name="Paris G."/>
            <person name="Baker D."/>
            <person name="Clavijo B."/>
            <person name="McLay K."/>
            <person name="Spaepen S."/>
            <person name="Perticari A."/>
            <person name="Vazquez M."/>
            <person name="Wisniewski-Dye F."/>
            <person name="Watkins C."/>
            <person name="Martinez-Abarca F."/>
            <person name="Vanderleyden J."/>
            <person name="Cassan F."/>
        </authorList>
    </citation>
    <scope>NUCLEOTIDE SEQUENCE [LARGE SCALE GENOMIC DNA]</scope>
    <source>
        <strain evidence="2 3">Az39</strain>
        <plasmid evidence="2">AbAZ39_p3</plasmid>
    </source>
</reference>
<proteinExistence type="predicted"/>
<dbReference type="SUPFAM" id="SSF53335">
    <property type="entry name" value="S-adenosyl-L-methionine-dependent methyltransferases"/>
    <property type="match status" value="1"/>
</dbReference>
<name>A0A060DXK4_9PROT</name>
<dbReference type="NCBIfam" id="TIGR01444">
    <property type="entry name" value="fkbM_fam"/>
    <property type="match status" value="1"/>
</dbReference>
<dbReference type="KEGG" id="abq:ABAZ39_28590"/>
<dbReference type="EMBL" id="CP007796">
    <property type="protein sequence ID" value="AIB15818.1"/>
    <property type="molecule type" value="Genomic_DNA"/>
</dbReference>
<evidence type="ECO:0000313" key="3">
    <source>
        <dbReference type="Proteomes" id="UP000027186"/>
    </source>
</evidence>
<dbReference type="Gene3D" id="3.40.50.150">
    <property type="entry name" value="Vaccinia Virus protein VP39"/>
    <property type="match status" value="1"/>
</dbReference>
<sequence>MNHRLSSLKAAIELRHPRMFRRLTWLRDRLAPYYAEPELRLLPALCAPGEAAYDIGANSGIYTFWLCRTAASVTAFEPNPKLAALLESKFAPLIASGRLRVEGCALSDGDGSIVLHVPRSSALASVEAGAVGAHGEEVDAVTVPRRTLDRYDDRPVGFLKIDVEGHESAVVGGGLRLIGRDRPNLLIEAEERHNPGALAALQARLAPLGYRGYFVLAGRLCTLDGFDPDRHQSRSALNAAGTHRVKGRIYINNFIFVARDGVADRLRAALGQSSGS</sequence>